<dbReference type="Pfam" id="PF00455">
    <property type="entry name" value="DeoRC"/>
    <property type="match status" value="1"/>
</dbReference>
<keyword evidence="2 5" id="KW-0238">DNA-binding</keyword>
<evidence type="ECO:0000256" key="1">
    <source>
        <dbReference type="ARBA" id="ARBA00023015"/>
    </source>
</evidence>
<dbReference type="PANTHER" id="PTHR30363">
    <property type="entry name" value="HTH-TYPE TRANSCRIPTIONAL REGULATOR SRLR-RELATED"/>
    <property type="match status" value="1"/>
</dbReference>
<keyword evidence="3" id="KW-0804">Transcription</keyword>
<protein>
    <submittedName>
        <fullName evidence="5">DeoR/GlpR family DNA-binding transcription regulator</fullName>
    </submittedName>
</protein>
<dbReference type="SMART" id="SM00420">
    <property type="entry name" value="HTH_DEOR"/>
    <property type="match status" value="1"/>
</dbReference>
<dbReference type="PANTHER" id="PTHR30363:SF44">
    <property type="entry name" value="AGA OPERON TRANSCRIPTIONAL REPRESSOR-RELATED"/>
    <property type="match status" value="1"/>
</dbReference>
<dbReference type="RefSeq" id="WP_216453823.1">
    <property type="nucleotide sequence ID" value="NZ_JAHLOU010000067.1"/>
</dbReference>
<evidence type="ECO:0000313" key="6">
    <source>
        <dbReference type="Proteomes" id="UP001264335"/>
    </source>
</evidence>
<dbReference type="InterPro" id="IPR014036">
    <property type="entry name" value="DeoR-like_C"/>
</dbReference>
<dbReference type="PROSITE" id="PS00894">
    <property type="entry name" value="HTH_DEOR_1"/>
    <property type="match status" value="1"/>
</dbReference>
<evidence type="ECO:0000256" key="3">
    <source>
        <dbReference type="ARBA" id="ARBA00023163"/>
    </source>
</evidence>
<evidence type="ECO:0000313" key="5">
    <source>
        <dbReference type="EMBL" id="MDT2513867.1"/>
    </source>
</evidence>
<dbReference type="InterPro" id="IPR001034">
    <property type="entry name" value="DeoR_HTH"/>
</dbReference>
<dbReference type="PROSITE" id="PS51000">
    <property type="entry name" value="HTH_DEOR_2"/>
    <property type="match status" value="1"/>
</dbReference>
<dbReference type="EMBL" id="JARPWY010000012">
    <property type="protein sequence ID" value="MDT2513867.1"/>
    <property type="molecule type" value="Genomic_DNA"/>
</dbReference>
<proteinExistence type="predicted"/>
<accession>A0ABD5F5U7</accession>
<dbReference type="AlphaFoldDB" id="A0ABD5F5U7"/>
<dbReference type="SMART" id="SM01134">
    <property type="entry name" value="DeoRC"/>
    <property type="match status" value="1"/>
</dbReference>
<dbReference type="InterPro" id="IPR018356">
    <property type="entry name" value="Tscrpt_reg_HTH_DeoR_CS"/>
</dbReference>
<evidence type="ECO:0000259" key="4">
    <source>
        <dbReference type="PROSITE" id="PS51000"/>
    </source>
</evidence>
<sequence length="253" mass="28668">MIPIERHETILDLLKDRKFITTEKLAKELFVSSATIRRDLSILEKQGQINRVSGGASIIEPVVSPMDLSLHYTNRIQLKEKEHISKLATTLVKDGQKIFLDSSTTVMKLAEKLERFEDLICLTNSVTTAQTILQFDKKKVHLTGGEVNPSYMNTYGTEAVNNIGLHYSDITFTSGRGLSEKGISDTNPYEAEIKRSFSKSTRCLVALMDHSKFDVTHFNISVPLDQVDIIVTDRPLPEQLQKIVEKLRIRVMY</sequence>
<reference evidence="5 6" key="1">
    <citation type="submission" date="2023-03" db="EMBL/GenBank/DDBJ databases">
        <authorList>
            <person name="Shen W."/>
            <person name="Cai J."/>
        </authorList>
    </citation>
    <scope>NUCLEOTIDE SEQUENCE [LARGE SCALE GENOMIC DNA]</scope>
    <source>
        <strain evidence="5 6">Y2</strain>
    </source>
</reference>
<feature type="domain" description="HTH deoR-type" evidence="4">
    <location>
        <begin position="3"/>
        <end position="58"/>
    </location>
</feature>
<gene>
    <name evidence="5" type="ORF">P7D79_06415</name>
</gene>
<dbReference type="Proteomes" id="UP001264335">
    <property type="component" value="Unassembled WGS sequence"/>
</dbReference>
<dbReference type="InterPro" id="IPR050313">
    <property type="entry name" value="Carb_Metab_HTH_regulators"/>
</dbReference>
<organism evidence="5 6">
    <name type="scientific">Enterococcus avium</name>
    <name type="common">Streptococcus avium</name>
    <dbReference type="NCBI Taxonomy" id="33945"/>
    <lineage>
        <taxon>Bacteria</taxon>
        <taxon>Bacillati</taxon>
        <taxon>Bacillota</taxon>
        <taxon>Bacilli</taxon>
        <taxon>Lactobacillales</taxon>
        <taxon>Enterococcaceae</taxon>
        <taxon>Enterococcus</taxon>
    </lineage>
</organism>
<dbReference type="GO" id="GO:0003677">
    <property type="term" value="F:DNA binding"/>
    <property type="evidence" value="ECO:0007669"/>
    <property type="project" value="UniProtKB-KW"/>
</dbReference>
<keyword evidence="1" id="KW-0805">Transcription regulation</keyword>
<evidence type="ECO:0000256" key="2">
    <source>
        <dbReference type="ARBA" id="ARBA00023125"/>
    </source>
</evidence>
<comment type="caution">
    <text evidence="5">The sequence shown here is derived from an EMBL/GenBank/DDBJ whole genome shotgun (WGS) entry which is preliminary data.</text>
</comment>
<dbReference type="Pfam" id="PF08220">
    <property type="entry name" value="HTH_DeoR"/>
    <property type="match status" value="1"/>
</dbReference>
<name>A0ABD5F5U7_ENTAV</name>